<evidence type="ECO:0000256" key="3">
    <source>
        <dbReference type="SAM" id="MobiDB-lite"/>
    </source>
</evidence>
<dbReference type="InterPro" id="IPR036964">
    <property type="entry name" value="RASGEF_cat_dom_sf"/>
</dbReference>
<dbReference type="Gene3D" id="1.10.840.10">
    <property type="entry name" value="Ras guanine-nucleotide exchange factors catalytic domain"/>
    <property type="match status" value="1"/>
</dbReference>
<dbReference type="PROSITE" id="PS50009">
    <property type="entry name" value="RASGEF_CAT"/>
    <property type="match status" value="1"/>
</dbReference>
<dbReference type="InterPro" id="IPR001895">
    <property type="entry name" value="RASGEF_cat_dom"/>
</dbReference>
<keyword evidence="7" id="KW-1185">Reference proteome</keyword>
<evidence type="ECO:0000313" key="7">
    <source>
        <dbReference type="Proteomes" id="UP000243515"/>
    </source>
</evidence>
<gene>
    <name evidence="6" type="ORF">Egran_00215</name>
</gene>
<dbReference type="OrthoDB" id="28357at2759"/>
<dbReference type="GO" id="GO:0005886">
    <property type="term" value="C:plasma membrane"/>
    <property type="evidence" value="ECO:0007669"/>
    <property type="project" value="TreeGrafter"/>
</dbReference>
<organism evidence="6 7">
    <name type="scientific">Elaphomyces granulatus</name>
    <dbReference type="NCBI Taxonomy" id="519963"/>
    <lineage>
        <taxon>Eukaryota</taxon>
        <taxon>Fungi</taxon>
        <taxon>Dikarya</taxon>
        <taxon>Ascomycota</taxon>
        <taxon>Pezizomycotina</taxon>
        <taxon>Eurotiomycetes</taxon>
        <taxon>Eurotiomycetidae</taxon>
        <taxon>Eurotiales</taxon>
        <taxon>Elaphomycetaceae</taxon>
        <taxon>Elaphomyces</taxon>
    </lineage>
</organism>
<feature type="compositionally biased region" description="Polar residues" evidence="3">
    <location>
        <begin position="377"/>
        <end position="386"/>
    </location>
</feature>
<dbReference type="Pfam" id="PF00618">
    <property type="entry name" value="RasGEF_N"/>
    <property type="match status" value="1"/>
</dbReference>
<proteinExistence type="predicted"/>
<dbReference type="CDD" id="cd06224">
    <property type="entry name" value="REM"/>
    <property type="match status" value="1"/>
</dbReference>
<protein>
    <recommendedName>
        <fullName evidence="8">Ras-GEF domain-containing protein</fullName>
    </recommendedName>
</protein>
<dbReference type="AlphaFoldDB" id="A0A232M6K4"/>
<evidence type="ECO:0000313" key="6">
    <source>
        <dbReference type="EMBL" id="OXV12021.1"/>
    </source>
</evidence>
<dbReference type="SUPFAM" id="SSF48366">
    <property type="entry name" value="Ras GEF"/>
    <property type="match status" value="1"/>
</dbReference>
<name>A0A232M6K4_9EURO</name>
<dbReference type="GO" id="GO:0007265">
    <property type="term" value="P:Ras protein signal transduction"/>
    <property type="evidence" value="ECO:0007669"/>
    <property type="project" value="TreeGrafter"/>
</dbReference>
<dbReference type="EMBL" id="NPHW01002179">
    <property type="protein sequence ID" value="OXV12021.1"/>
    <property type="molecule type" value="Genomic_DNA"/>
</dbReference>
<sequence>MSSVSPRRPSNMDPEWSSRMKVLSSKSQVLPGPSPPGRPTLPSRTTSAPAGGLYRLEGWIAAAETANGTNPASIEEIESQSPGLGWEKIRPRNVSHLNGEIVQSKPEPPLFNIAVVGTQGVGKSTFIQCALDLKRLPDSRSSTKRMCFEGAIYAVSLLEVTAQEISFDDDRHIIWPRSVGKKVLPVFDGVLVLYDATNPNSILESSRLISALDRSTLPFLLVACKCDVSQVFCRSDPATIEQAENTLRRYESQGTSSDSPRTQKRCISLILRSIISQTIDIARLHQSGDSYHSTNPTSQSQSQTRPAKDSRPGSEIAKSTSAVGHREAVIPDRNVDGTGSNRAPNDDKTSDFTVASNVPTARYGRSNSNPVRPKTPPSGTRLNTRRPSPIVTDISPRRQNPLRTTWRYSAGCDAFSSFLNMEEEADDPESRPTSFIRPTKNRQDDHASSDSGATFDELVDRLVSLPMSKQDSKFATVFLCLYRKFAPPARLLNALISHFDKTERSTVAQLTRTADQLRLLNIVGQWVAEYPEDFSYPKTRKRLQDFVSALEKNHIYIYAANEICSHLEVEVKEDEQGWPFSDGDDEEADSTETFLNTSARSSPSLIISRTSSTAADDTFLNMSSLDLSEDAPDMQSAHSGTFSNPSSTGRSGSILTQSSSTLVALEAAQREALAFELTQRHLLTKLQWRQFMAIPEDDFPRELTRIDRIMYSSFKPRDLVRHVTIAGEEKDKIKSLENVNRMIKQFNHLAFFVASMVLLRDKPKHRARALEKFINIAQKLRRQNNYNSLGAVIAGINGTPVQRLTQTRELIPPLVQKEFMRLIILMGTQKGHFAYRLAWENSLGERIPFLPLHRRDLVSAEEGNKTFVGDSKDRINWKKFEVMGEAILGIQRSQRTPHAYIPRNEEVLQLVLDTKPMHNEEDLYARSMQLEPSVPGIDCGRKKFGWLRA</sequence>
<feature type="domain" description="Ras-GEF" evidence="4">
    <location>
        <begin position="695"/>
        <end position="933"/>
    </location>
</feature>
<dbReference type="InterPro" id="IPR008937">
    <property type="entry name" value="Ras-like_GEF"/>
</dbReference>
<dbReference type="SUPFAM" id="SSF52540">
    <property type="entry name" value="P-loop containing nucleoside triphosphate hydrolases"/>
    <property type="match status" value="1"/>
</dbReference>
<feature type="region of interest" description="Disordered" evidence="3">
    <location>
        <begin position="287"/>
        <end position="398"/>
    </location>
</feature>
<evidence type="ECO:0000259" key="5">
    <source>
        <dbReference type="PROSITE" id="PS50212"/>
    </source>
</evidence>
<dbReference type="InterPro" id="IPR000651">
    <property type="entry name" value="Ras-like_Gua-exchang_fac_N"/>
</dbReference>
<feature type="region of interest" description="Disordered" evidence="3">
    <location>
        <begin position="1"/>
        <end position="48"/>
    </location>
</feature>
<feature type="domain" description="N-terminal Ras-GEF" evidence="5">
    <location>
        <begin position="446"/>
        <end position="575"/>
    </location>
</feature>
<dbReference type="Gene3D" id="1.20.870.10">
    <property type="entry name" value="Son of sevenless (SoS) protein Chain: S domain 1"/>
    <property type="match status" value="1"/>
</dbReference>
<comment type="caution">
    <text evidence="6">The sequence shown here is derived from an EMBL/GenBank/DDBJ whole genome shotgun (WGS) entry which is preliminary data.</text>
</comment>
<keyword evidence="1 2" id="KW-0344">Guanine-nucleotide releasing factor</keyword>
<feature type="compositionally biased region" description="Polar residues" evidence="3">
    <location>
        <begin position="636"/>
        <end position="654"/>
    </location>
</feature>
<feature type="region of interest" description="Disordered" evidence="3">
    <location>
        <begin position="422"/>
        <end position="452"/>
    </location>
</feature>
<feature type="compositionally biased region" description="Basic and acidic residues" evidence="3">
    <location>
        <begin position="324"/>
        <end position="335"/>
    </location>
</feature>
<dbReference type="SMART" id="SM00147">
    <property type="entry name" value="RasGEF"/>
    <property type="match status" value="1"/>
</dbReference>
<dbReference type="CDD" id="cd00882">
    <property type="entry name" value="Ras_like_GTPase"/>
    <property type="match status" value="1"/>
</dbReference>
<dbReference type="Gene3D" id="3.40.50.300">
    <property type="entry name" value="P-loop containing nucleotide triphosphate hydrolases"/>
    <property type="match status" value="1"/>
</dbReference>
<feature type="region of interest" description="Disordered" evidence="3">
    <location>
        <begin position="630"/>
        <end position="654"/>
    </location>
</feature>
<evidence type="ECO:0000259" key="4">
    <source>
        <dbReference type="PROSITE" id="PS50009"/>
    </source>
</evidence>
<dbReference type="SMART" id="SM00229">
    <property type="entry name" value="RasGEFN"/>
    <property type="match status" value="1"/>
</dbReference>
<feature type="compositionally biased region" description="Polar residues" evidence="3">
    <location>
        <begin position="287"/>
        <end position="297"/>
    </location>
</feature>
<feature type="compositionally biased region" description="Polar residues" evidence="3">
    <location>
        <begin position="351"/>
        <end position="370"/>
    </location>
</feature>
<accession>A0A232M6K4</accession>
<reference evidence="6 7" key="1">
    <citation type="journal article" date="2015" name="Environ. Microbiol.">
        <title>Metagenome sequence of Elaphomyces granulatus from sporocarp tissue reveals Ascomycota ectomycorrhizal fingerprints of genome expansion and a Proteobacteria-rich microbiome.</title>
        <authorList>
            <person name="Quandt C.A."/>
            <person name="Kohler A."/>
            <person name="Hesse C.N."/>
            <person name="Sharpton T.J."/>
            <person name="Martin F."/>
            <person name="Spatafora J.W."/>
        </authorList>
    </citation>
    <scope>NUCLEOTIDE SEQUENCE [LARGE SCALE GENOMIC DNA]</scope>
    <source>
        <strain evidence="6 7">OSC145934</strain>
    </source>
</reference>
<dbReference type="InterPro" id="IPR027417">
    <property type="entry name" value="P-loop_NTPase"/>
</dbReference>
<feature type="region of interest" description="Disordered" evidence="3">
    <location>
        <begin position="576"/>
        <end position="597"/>
    </location>
</feature>
<dbReference type="PANTHER" id="PTHR23113">
    <property type="entry name" value="GUANINE NUCLEOTIDE EXCHANGE FACTOR"/>
    <property type="match status" value="1"/>
</dbReference>
<dbReference type="GO" id="GO:0005085">
    <property type="term" value="F:guanyl-nucleotide exchange factor activity"/>
    <property type="evidence" value="ECO:0007669"/>
    <property type="project" value="UniProtKB-KW"/>
</dbReference>
<dbReference type="PROSITE" id="PS50212">
    <property type="entry name" value="RASGEF_NTER"/>
    <property type="match status" value="1"/>
</dbReference>
<dbReference type="Pfam" id="PF00617">
    <property type="entry name" value="RasGEF"/>
    <property type="match status" value="1"/>
</dbReference>
<dbReference type="InterPro" id="IPR023578">
    <property type="entry name" value="Ras_GEF_dom_sf"/>
</dbReference>
<evidence type="ECO:0000256" key="1">
    <source>
        <dbReference type="ARBA" id="ARBA00022658"/>
    </source>
</evidence>
<dbReference type="PANTHER" id="PTHR23113:SF348">
    <property type="entry name" value="GUANYL-NUCLEOTIDE EXCHANGE FACTOR RASGEF, PUTATIVE (AFU_ORTHOLOGUE AFUA_1G04700)-RELATED"/>
    <property type="match status" value="1"/>
</dbReference>
<dbReference type="Proteomes" id="UP000243515">
    <property type="component" value="Unassembled WGS sequence"/>
</dbReference>
<evidence type="ECO:0000256" key="2">
    <source>
        <dbReference type="PROSITE-ProRule" id="PRU00168"/>
    </source>
</evidence>
<evidence type="ECO:0008006" key="8">
    <source>
        <dbReference type="Google" id="ProtNLM"/>
    </source>
</evidence>